<dbReference type="OrthoDB" id="3043464at2759"/>
<proteinExistence type="predicted"/>
<accession>A0A4Y7SIF4</accession>
<name>A0A4Y7SIF4_COPMI</name>
<gene>
    <name evidence="2" type="ORF">FA13DRAFT_97363</name>
</gene>
<reference evidence="2 3" key="1">
    <citation type="journal article" date="2019" name="Nat. Ecol. Evol.">
        <title>Megaphylogeny resolves global patterns of mushroom evolution.</title>
        <authorList>
            <person name="Varga T."/>
            <person name="Krizsan K."/>
            <person name="Foldi C."/>
            <person name="Dima B."/>
            <person name="Sanchez-Garcia M."/>
            <person name="Sanchez-Ramirez S."/>
            <person name="Szollosi G.J."/>
            <person name="Szarkandi J.G."/>
            <person name="Papp V."/>
            <person name="Albert L."/>
            <person name="Andreopoulos W."/>
            <person name="Angelini C."/>
            <person name="Antonin V."/>
            <person name="Barry K.W."/>
            <person name="Bougher N.L."/>
            <person name="Buchanan P."/>
            <person name="Buyck B."/>
            <person name="Bense V."/>
            <person name="Catcheside P."/>
            <person name="Chovatia M."/>
            <person name="Cooper J."/>
            <person name="Damon W."/>
            <person name="Desjardin D."/>
            <person name="Finy P."/>
            <person name="Geml J."/>
            <person name="Haridas S."/>
            <person name="Hughes K."/>
            <person name="Justo A."/>
            <person name="Karasinski D."/>
            <person name="Kautmanova I."/>
            <person name="Kiss B."/>
            <person name="Kocsube S."/>
            <person name="Kotiranta H."/>
            <person name="LaButti K.M."/>
            <person name="Lechner B.E."/>
            <person name="Liimatainen K."/>
            <person name="Lipzen A."/>
            <person name="Lukacs Z."/>
            <person name="Mihaltcheva S."/>
            <person name="Morgado L.N."/>
            <person name="Niskanen T."/>
            <person name="Noordeloos M.E."/>
            <person name="Ohm R.A."/>
            <person name="Ortiz-Santana B."/>
            <person name="Ovrebo C."/>
            <person name="Racz N."/>
            <person name="Riley R."/>
            <person name="Savchenko A."/>
            <person name="Shiryaev A."/>
            <person name="Soop K."/>
            <person name="Spirin V."/>
            <person name="Szebenyi C."/>
            <person name="Tomsovsky M."/>
            <person name="Tulloss R.E."/>
            <person name="Uehling J."/>
            <person name="Grigoriev I.V."/>
            <person name="Vagvolgyi C."/>
            <person name="Papp T."/>
            <person name="Martin F.M."/>
            <person name="Miettinen O."/>
            <person name="Hibbett D.S."/>
            <person name="Nagy L.G."/>
        </authorList>
    </citation>
    <scope>NUCLEOTIDE SEQUENCE [LARGE SCALE GENOMIC DNA]</scope>
    <source>
        <strain evidence="2 3">FP101781</strain>
    </source>
</reference>
<keyword evidence="1" id="KW-0175">Coiled coil</keyword>
<dbReference type="AlphaFoldDB" id="A0A4Y7SIF4"/>
<evidence type="ECO:0000313" key="2">
    <source>
        <dbReference type="EMBL" id="TEB21656.1"/>
    </source>
</evidence>
<comment type="caution">
    <text evidence="2">The sequence shown here is derived from an EMBL/GenBank/DDBJ whole genome shotgun (WGS) entry which is preliminary data.</text>
</comment>
<evidence type="ECO:0000313" key="3">
    <source>
        <dbReference type="Proteomes" id="UP000298030"/>
    </source>
</evidence>
<sequence length="618" mass="68462">MEYQSPFSQRLGTNYVPTPAEFDAINRVIDEQRAAAGLIETEIAELKRRLQVHTDVISEHQDLLTPARRIPSGILSHIFFTLASIPYGYGRKPHPVVTVSHVCHLWRTLAIDNPLLWAKIDAYVPLYPHERDDRKPGELERSIAWWHKAVNGLCMRVEAFAQRAKACPLDVSYHAEDAPPGLALRCFVDPADDDGWGKTLHPFARLVGVTTHWRSLSMQLYMNMYASPLLKILPLVEGVTSHMQDISITLMCGVSLEVDDLTWRRVFSEGTMNLYSAPLHSYTLIAPYNDLCRLQPNWGALSRLSIGSPYPSTVFGPQDAANVLGVTPNLTHCTIKFSDGALPTEFIPQYRVSLPKLRSLVLQGTEVPIEFADVLDLPSLTHLSALQTLVLPPKDENNNAVVELIRRYGRQLTDVAFVFANITPSALGPILDTLPNASCLELVAEDPGPGTDKFNPNPGQAPIPRRGVLDAHLLQRLTPDRTESEPALKHACLCPMLRKLTLRLAATEREKDREIKKRIIDLISSRRRGSRNAENGGVAWLEDVTVAFNGGPVGWMLKELQAGGVGTEGVEFSAPYSNSETVPTSFRLNVPGFGPLVISKCPIHFFLLAQVEKGEKGP</sequence>
<organism evidence="2 3">
    <name type="scientific">Coprinellus micaceus</name>
    <name type="common">Glistening ink-cap mushroom</name>
    <name type="synonym">Coprinus micaceus</name>
    <dbReference type="NCBI Taxonomy" id="71717"/>
    <lineage>
        <taxon>Eukaryota</taxon>
        <taxon>Fungi</taxon>
        <taxon>Dikarya</taxon>
        <taxon>Basidiomycota</taxon>
        <taxon>Agaricomycotina</taxon>
        <taxon>Agaricomycetes</taxon>
        <taxon>Agaricomycetidae</taxon>
        <taxon>Agaricales</taxon>
        <taxon>Agaricineae</taxon>
        <taxon>Psathyrellaceae</taxon>
        <taxon>Coprinellus</taxon>
    </lineage>
</organism>
<evidence type="ECO:0000256" key="1">
    <source>
        <dbReference type="SAM" id="Coils"/>
    </source>
</evidence>
<dbReference type="Gene3D" id="1.20.1280.50">
    <property type="match status" value="1"/>
</dbReference>
<feature type="coiled-coil region" evidence="1">
    <location>
        <begin position="29"/>
        <end position="63"/>
    </location>
</feature>
<dbReference type="Proteomes" id="UP000298030">
    <property type="component" value="Unassembled WGS sequence"/>
</dbReference>
<protein>
    <submittedName>
        <fullName evidence="2">Uncharacterized protein</fullName>
    </submittedName>
</protein>
<dbReference type="STRING" id="71717.A0A4Y7SIF4"/>
<dbReference type="EMBL" id="QPFP01000105">
    <property type="protein sequence ID" value="TEB21656.1"/>
    <property type="molecule type" value="Genomic_DNA"/>
</dbReference>
<keyword evidence="3" id="KW-1185">Reference proteome</keyword>